<evidence type="ECO:0000313" key="2">
    <source>
        <dbReference type="EMBL" id="KKL13086.1"/>
    </source>
</evidence>
<dbReference type="SUPFAM" id="SSF109604">
    <property type="entry name" value="HD-domain/PDEase-like"/>
    <property type="match status" value="1"/>
</dbReference>
<gene>
    <name evidence="2" type="ORF">LCGC14_2529270</name>
</gene>
<dbReference type="AlphaFoldDB" id="A0A0F9D5L5"/>
<comment type="caution">
    <text evidence="2">The sequence shown here is derived from an EMBL/GenBank/DDBJ whole genome shotgun (WGS) entry which is preliminary data.</text>
</comment>
<feature type="domain" description="HD-GYP" evidence="1">
    <location>
        <begin position="1"/>
        <end position="146"/>
    </location>
</feature>
<dbReference type="Pfam" id="PF13487">
    <property type="entry name" value="HD_5"/>
    <property type="match status" value="1"/>
</dbReference>
<dbReference type="Gene3D" id="1.10.3210.10">
    <property type="entry name" value="Hypothetical protein af1432"/>
    <property type="match status" value="1"/>
</dbReference>
<dbReference type="PROSITE" id="PS51832">
    <property type="entry name" value="HD_GYP"/>
    <property type="match status" value="1"/>
</dbReference>
<proteinExistence type="predicted"/>
<accession>A0A0F9D5L5</accession>
<dbReference type="PANTHER" id="PTHR45228:SF4">
    <property type="entry name" value="LIPOPROTEIN"/>
    <property type="match status" value="1"/>
</dbReference>
<organism evidence="2">
    <name type="scientific">marine sediment metagenome</name>
    <dbReference type="NCBI Taxonomy" id="412755"/>
    <lineage>
        <taxon>unclassified sequences</taxon>
        <taxon>metagenomes</taxon>
        <taxon>ecological metagenomes</taxon>
    </lineage>
</organism>
<dbReference type="EMBL" id="LAZR01041002">
    <property type="protein sequence ID" value="KKL13086.1"/>
    <property type="molecule type" value="Genomic_DNA"/>
</dbReference>
<name>A0A0F9D5L5_9ZZZZ</name>
<dbReference type="InterPro" id="IPR052020">
    <property type="entry name" value="Cyclic_di-GMP/3'3'-cGAMP_PDE"/>
</dbReference>
<sequence length="153" mass="16202">MVRAAELHDVGKMAIPDEILHKPGPLDDGEWGFVRQHTIVGGRILGAAPALLPVAKLVRSSHERYDGCGYPDAVAGEEIPLGARIVAVCDAFDAMTSDRPYRKSMSTAEALAELSSCAGSQFDPQVVEAFRAEVEELMPEAALGRAKGLSSAA</sequence>
<reference evidence="2" key="1">
    <citation type="journal article" date="2015" name="Nature">
        <title>Complex archaea that bridge the gap between prokaryotes and eukaryotes.</title>
        <authorList>
            <person name="Spang A."/>
            <person name="Saw J.H."/>
            <person name="Jorgensen S.L."/>
            <person name="Zaremba-Niedzwiedzka K."/>
            <person name="Martijn J."/>
            <person name="Lind A.E."/>
            <person name="van Eijk R."/>
            <person name="Schleper C."/>
            <person name="Guy L."/>
            <person name="Ettema T.J."/>
        </authorList>
    </citation>
    <scope>NUCLEOTIDE SEQUENCE</scope>
</reference>
<dbReference type="PANTHER" id="PTHR45228">
    <property type="entry name" value="CYCLIC DI-GMP PHOSPHODIESTERASE TM_0186-RELATED"/>
    <property type="match status" value="1"/>
</dbReference>
<dbReference type="InterPro" id="IPR037522">
    <property type="entry name" value="HD_GYP_dom"/>
</dbReference>
<dbReference type="InterPro" id="IPR003607">
    <property type="entry name" value="HD/PDEase_dom"/>
</dbReference>
<protein>
    <recommendedName>
        <fullName evidence="1">HD-GYP domain-containing protein</fullName>
    </recommendedName>
</protein>
<dbReference type="CDD" id="cd00077">
    <property type="entry name" value="HDc"/>
    <property type="match status" value="1"/>
</dbReference>
<evidence type="ECO:0000259" key="1">
    <source>
        <dbReference type="PROSITE" id="PS51832"/>
    </source>
</evidence>